<dbReference type="CDD" id="cd11608">
    <property type="entry name" value="eIF2D_C"/>
    <property type="match status" value="1"/>
</dbReference>
<dbReference type="InterPro" id="IPR057429">
    <property type="entry name" value="WH_eIF2D"/>
</dbReference>
<dbReference type="AlphaFoldDB" id="A0A0C3PV27"/>
<dbReference type="Pfam" id="PF01253">
    <property type="entry name" value="SUI1"/>
    <property type="match status" value="1"/>
</dbReference>
<name>A0A0C3PV27_9AGAM</name>
<dbReference type="SUPFAM" id="SSF55159">
    <property type="entry name" value="eIF1-like"/>
    <property type="match status" value="1"/>
</dbReference>
<dbReference type="Gene3D" id="3.30.780.10">
    <property type="entry name" value="SUI1-like domain"/>
    <property type="match status" value="1"/>
</dbReference>
<dbReference type="Pfam" id="PF25304">
    <property type="entry name" value="WHD_eIF2D"/>
    <property type="match status" value="1"/>
</dbReference>
<dbReference type="InterPro" id="IPR036885">
    <property type="entry name" value="SWIB_MDM2_dom_sf"/>
</dbReference>
<dbReference type="GO" id="GO:0003743">
    <property type="term" value="F:translation initiation factor activity"/>
    <property type="evidence" value="ECO:0007669"/>
    <property type="project" value="InterPro"/>
</dbReference>
<dbReference type="HOGENOM" id="CLU_693662_0_0_1"/>
<dbReference type="InterPro" id="IPR039759">
    <property type="entry name" value="eIF2D_SUI1"/>
</dbReference>
<reference evidence="5" key="2">
    <citation type="submission" date="2015-01" db="EMBL/GenBank/DDBJ databases">
        <title>Evolutionary Origins and Diversification of the Mycorrhizal Mutualists.</title>
        <authorList>
            <consortium name="DOE Joint Genome Institute"/>
            <consortium name="Mycorrhizal Genomics Consortium"/>
            <person name="Kohler A."/>
            <person name="Kuo A."/>
            <person name="Nagy L.G."/>
            <person name="Floudas D."/>
            <person name="Copeland A."/>
            <person name="Barry K.W."/>
            <person name="Cichocki N."/>
            <person name="Veneault-Fourrey C."/>
            <person name="LaButti K."/>
            <person name="Lindquist E.A."/>
            <person name="Lipzen A."/>
            <person name="Lundell T."/>
            <person name="Morin E."/>
            <person name="Murat C."/>
            <person name="Riley R."/>
            <person name="Ohm R."/>
            <person name="Sun H."/>
            <person name="Tunlid A."/>
            <person name="Henrissat B."/>
            <person name="Grigoriev I.V."/>
            <person name="Hibbett D.S."/>
            <person name="Martin F."/>
        </authorList>
    </citation>
    <scope>NUCLEOTIDE SEQUENCE [LARGE SCALE GENOMIC DNA]</scope>
    <source>
        <strain evidence="5">MUT 4182</strain>
    </source>
</reference>
<feature type="region of interest" description="Disordered" evidence="1">
    <location>
        <begin position="1"/>
        <end position="31"/>
    </location>
</feature>
<dbReference type="STRING" id="1051891.A0A0C3PV27"/>
<evidence type="ECO:0000256" key="1">
    <source>
        <dbReference type="SAM" id="MobiDB-lite"/>
    </source>
</evidence>
<dbReference type="Gene3D" id="1.10.245.10">
    <property type="entry name" value="SWIB/MDM2 domain"/>
    <property type="match status" value="1"/>
</dbReference>
<dbReference type="InterPro" id="IPR003121">
    <property type="entry name" value="SWIB_MDM2_domain"/>
</dbReference>
<evidence type="ECO:0000259" key="2">
    <source>
        <dbReference type="PROSITE" id="PS50296"/>
    </source>
</evidence>
<organism evidence="4 5">
    <name type="scientific">Tulasnella calospora MUT 4182</name>
    <dbReference type="NCBI Taxonomy" id="1051891"/>
    <lineage>
        <taxon>Eukaryota</taxon>
        <taxon>Fungi</taxon>
        <taxon>Dikarya</taxon>
        <taxon>Basidiomycota</taxon>
        <taxon>Agaricomycotina</taxon>
        <taxon>Agaricomycetes</taxon>
        <taxon>Cantharellales</taxon>
        <taxon>Tulasnellaceae</taxon>
        <taxon>Tulasnella</taxon>
    </lineage>
</organism>
<dbReference type="PROSITE" id="PS50296">
    <property type="entry name" value="SUI1"/>
    <property type="match status" value="1"/>
</dbReference>
<dbReference type="Proteomes" id="UP000054248">
    <property type="component" value="Unassembled WGS sequence"/>
</dbReference>
<accession>A0A0C3PV27</accession>
<dbReference type="Pfam" id="PF26291">
    <property type="entry name" value="SWIB_eIF2D"/>
    <property type="match status" value="1"/>
</dbReference>
<proteinExistence type="predicted"/>
<evidence type="ECO:0000259" key="3">
    <source>
        <dbReference type="PROSITE" id="PS51925"/>
    </source>
</evidence>
<dbReference type="InterPro" id="IPR058886">
    <property type="entry name" value="SWIB_eIF2D"/>
</dbReference>
<sequence length="398" mass="43338">VPTIPQASAEATETDTPAAAAEETAADTTSADVELASKLEEELALNEPPNEEVADLSPADVDQNLRLALLQTIAHTLPQHTEPLPCLASTFLTLYLQPSRPFGSPALDLKKSSFKNLTKFLKNAEKDGLVKVKDVKGVLTVMSVAEPTTHAEVVAHKPVRTVGEAEAKEKQKAERRKAEEAKPVVLDVKELWKPSGTVVALFDDGFQVKGYEMNHAQSSGGLYTTTEISSLLNTYVKDKSLTHPTERAFVVTDDLLKNVLRKRGEDPVEFVRRDELVQRIRDAMQAWHSIGGGHPARKGTLKPVNVAIKIRGGHKAVTVITGFEEYRISPDFLTDELKRICASSTTSGLIQGQAKGGQAEEVLVQGKHLAAVRDLLIAQGIPKKLIQEEDKTGGKKKR</sequence>
<feature type="domain" description="SUI1" evidence="2">
    <location>
        <begin position="304"/>
        <end position="380"/>
    </location>
</feature>
<evidence type="ECO:0000313" key="4">
    <source>
        <dbReference type="EMBL" id="KIO18755.1"/>
    </source>
</evidence>
<dbReference type="EMBL" id="KN823263">
    <property type="protein sequence ID" value="KIO18755.1"/>
    <property type="molecule type" value="Genomic_DNA"/>
</dbReference>
<protein>
    <submittedName>
        <fullName evidence="4">Uncharacterized protein</fullName>
    </submittedName>
</protein>
<dbReference type="InterPro" id="IPR039757">
    <property type="entry name" value="EIF2D"/>
</dbReference>
<dbReference type="PROSITE" id="PS51925">
    <property type="entry name" value="SWIB_MDM2"/>
    <property type="match status" value="1"/>
</dbReference>
<dbReference type="InterPro" id="IPR001950">
    <property type="entry name" value="SUI1"/>
</dbReference>
<dbReference type="PANTHER" id="PTHR12217:SF4">
    <property type="entry name" value="EUKARYOTIC TRANSLATION INITIATION FACTOR 2D"/>
    <property type="match status" value="1"/>
</dbReference>
<reference evidence="4 5" key="1">
    <citation type="submission" date="2014-04" db="EMBL/GenBank/DDBJ databases">
        <authorList>
            <consortium name="DOE Joint Genome Institute"/>
            <person name="Kuo A."/>
            <person name="Girlanda M."/>
            <person name="Perotto S."/>
            <person name="Kohler A."/>
            <person name="Nagy L.G."/>
            <person name="Floudas D."/>
            <person name="Copeland A."/>
            <person name="Barry K.W."/>
            <person name="Cichocki N."/>
            <person name="Veneault-Fourrey C."/>
            <person name="LaButti K."/>
            <person name="Lindquist E.A."/>
            <person name="Lipzen A."/>
            <person name="Lundell T."/>
            <person name="Morin E."/>
            <person name="Murat C."/>
            <person name="Sun H."/>
            <person name="Tunlid A."/>
            <person name="Henrissat B."/>
            <person name="Grigoriev I.V."/>
            <person name="Hibbett D.S."/>
            <person name="Martin F."/>
            <person name="Nordberg H.P."/>
            <person name="Cantor M.N."/>
            <person name="Hua S.X."/>
        </authorList>
    </citation>
    <scope>NUCLEOTIDE SEQUENCE [LARGE SCALE GENOMIC DNA]</scope>
    <source>
        <strain evidence="4 5">MUT 4182</strain>
    </source>
</reference>
<feature type="non-terminal residue" evidence="4">
    <location>
        <position position="1"/>
    </location>
</feature>
<feature type="compositionally biased region" description="Low complexity" evidence="1">
    <location>
        <begin position="7"/>
        <end position="31"/>
    </location>
</feature>
<gene>
    <name evidence="4" type="ORF">M407DRAFT_31589</name>
</gene>
<dbReference type="SUPFAM" id="SSF47592">
    <property type="entry name" value="SWIB/MDM2 domain"/>
    <property type="match status" value="1"/>
</dbReference>
<keyword evidence="5" id="KW-1185">Reference proteome</keyword>
<evidence type="ECO:0000313" key="5">
    <source>
        <dbReference type="Proteomes" id="UP000054248"/>
    </source>
</evidence>
<feature type="domain" description="DM2" evidence="3">
    <location>
        <begin position="201"/>
        <end position="283"/>
    </location>
</feature>
<dbReference type="OrthoDB" id="199771at2759"/>
<dbReference type="InterPro" id="IPR036877">
    <property type="entry name" value="SUI1_dom_sf"/>
</dbReference>
<dbReference type="GO" id="GO:0001731">
    <property type="term" value="P:formation of translation preinitiation complex"/>
    <property type="evidence" value="ECO:0007669"/>
    <property type="project" value="InterPro"/>
</dbReference>
<dbReference type="PANTHER" id="PTHR12217">
    <property type="entry name" value="EUKARYOTIC TRANSLATION INITIATION FACTOR 2D"/>
    <property type="match status" value="1"/>
</dbReference>